<keyword evidence="4" id="KW-0067">ATP-binding</keyword>
<dbReference type="InterPro" id="IPR027417">
    <property type="entry name" value="P-loop_NTPase"/>
</dbReference>
<dbReference type="GO" id="GO:0090374">
    <property type="term" value="P:oligopeptide export from mitochondrion"/>
    <property type="evidence" value="ECO:0007669"/>
    <property type="project" value="TreeGrafter"/>
</dbReference>
<dbReference type="PROSITE" id="PS50893">
    <property type="entry name" value="ABC_TRANSPORTER_2"/>
    <property type="match status" value="2"/>
</dbReference>
<feature type="transmembrane region" description="Helical" evidence="8">
    <location>
        <begin position="1083"/>
        <end position="1109"/>
    </location>
</feature>
<dbReference type="PROSITE" id="PS00211">
    <property type="entry name" value="ABC_TRANSPORTER_1"/>
    <property type="match status" value="1"/>
</dbReference>
<dbReference type="GO" id="GO:0005524">
    <property type="term" value="F:ATP binding"/>
    <property type="evidence" value="ECO:0007669"/>
    <property type="project" value="UniProtKB-KW"/>
</dbReference>
<dbReference type="InterPro" id="IPR011527">
    <property type="entry name" value="ABC1_TM_dom"/>
</dbReference>
<feature type="domain" description="ABC transmembrane type-1" evidence="10">
    <location>
        <begin position="53"/>
        <end position="345"/>
    </location>
</feature>
<feature type="compositionally biased region" description="Polar residues" evidence="7">
    <location>
        <begin position="623"/>
        <end position="635"/>
    </location>
</feature>
<feature type="transmembrane region" description="Helical" evidence="8">
    <location>
        <begin position="288"/>
        <end position="307"/>
    </location>
</feature>
<dbReference type="InterPro" id="IPR017871">
    <property type="entry name" value="ABC_transporter-like_CS"/>
</dbReference>
<dbReference type="GO" id="GO:0016887">
    <property type="term" value="F:ATP hydrolysis activity"/>
    <property type="evidence" value="ECO:0007669"/>
    <property type="project" value="InterPro"/>
</dbReference>
<dbReference type="InterPro" id="IPR036640">
    <property type="entry name" value="ABC1_TM_sf"/>
</dbReference>
<name>A0A2K1QH71_9PEZI</name>
<dbReference type="Pfam" id="PF00005">
    <property type="entry name" value="ABC_tran"/>
    <property type="match status" value="2"/>
</dbReference>
<dbReference type="SMART" id="SM00382">
    <property type="entry name" value="AAA"/>
    <property type="match status" value="2"/>
</dbReference>
<keyword evidence="5 8" id="KW-1133">Transmembrane helix</keyword>
<feature type="transmembrane region" description="Helical" evidence="8">
    <location>
        <begin position="101"/>
        <end position="125"/>
    </location>
</feature>
<dbReference type="CDD" id="cd18578">
    <property type="entry name" value="ABC_6TM_Pgp_ABCB1_D2_like"/>
    <property type="match status" value="1"/>
</dbReference>
<protein>
    <submittedName>
        <fullName evidence="11">Alpha-factor-transporting ATPase</fullName>
    </submittedName>
</protein>
<comment type="caution">
    <text evidence="11">The sequence shown here is derived from an EMBL/GenBank/DDBJ whole genome shotgun (WGS) entry which is preliminary data.</text>
</comment>
<evidence type="ECO:0000256" key="7">
    <source>
        <dbReference type="SAM" id="MobiDB-lite"/>
    </source>
</evidence>
<dbReference type="InterPro" id="IPR003439">
    <property type="entry name" value="ABC_transporter-like_ATP-bd"/>
</dbReference>
<evidence type="ECO:0000259" key="10">
    <source>
        <dbReference type="PROSITE" id="PS50929"/>
    </source>
</evidence>
<evidence type="ECO:0000259" key="9">
    <source>
        <dbReference type="PROSITE" id="PS50893"/>
    </source>
</evidence>
<dbReference type="Proteomes" id="UP000243797">
    <property type="component" value="Unassembled WGS sequence"/>
</dbReference>
<feature type="domain" description="ABC transmembrane type-1" evidence="10">
    <location>
        <begin position="863"/>
        <end position="1147"/>
    </location>
</feature>
<feature type="transmembrane region" description="Helical" evidence="8">
    <location>
        <begin position="1005"/>
        <end position="1024"/>
    </location>
</feature>
<feature type="domain" description="ABC transporter" evidence="9">
    <location>
        <begin position="1180"/>
        <end position="1447"/>
    </location>
</feature>
<proteinExistence type="predicted"/>
<evidence type="ECO:0000256" key="1">
    <source>
        <dbReference type="ARBA" id="ARBA00004141"/>
    </source>
</evidence>
<dbReference type="EMBL" id="NKHZ01000088">
    <property type="protein sequence ID" value="PNS14271.1"/>
    <property type="molecule type" value="Genomic_DNA"/>
</dbReference>
<feature type="transmembrane region" description="Helical" evidence="8">
    <location>
        <begin position="178"/>
        <end position="198"/>
    </location>
</feature>
<feature type="region of interest" description="Disordered" evidence="7">
    <location>
        <begin position="619"/>
        <end position="661"/>
    </location>
</feature>
<dbReference type="GO" id="GO:0015421">
    <property type="term" value="F:ABC-type oligopeptide transporter activity"/>
    <property type="evidence" value="ECO:0007669"/>
    <property type="project" value="TreeGrafter"/>
</dbReference>
<dbReference type="Pfam" id="PF00664">
    <property type="entry name" value="ABC_membrane"/>
    <property type="match status" value="2"/>
</dbReference>
<dbReference type="SUPFAM" id="SSF52540">
    <property type="entry name" value="P-loop containing nucleoside triphosphate hydrolases"/>
    <property type="match status" value="2"/>
</dbReference>
<evidence type="ECO:0000313" key="12">
    <source>
        <dbReference type="Proteomes" id="UP000243797"/>
    </source>
</evidence>
<evidence type="ECO:0000256" key="8">
    <source>
        <dbReference type="SAM" id="Phobius"/>
    </source>
</evidence>
<evidence type="ECO:0000256" key="4">
    <source>
        <dbReference type="ARBA" id="ARBA00022840"/>
    </source>
</evidence>
<feature type="domain" description="ABC transporter" evidence="9">
    <location>
        <begin position="387"/>
        <end position="630"/>
    </location>
</feature>
<dbReference type="CDD" id="cd18577">
    <property type="entry name" value="ABC_6TM_Pgp_ABCB1_D1_like"/>
    <property type="match status" value="1"/>
</dbReference>
<dbReference type="OrthoDB" id="6500128at2759"/>
<dbReference type="PANTHER" id="PTHR43394:SF15">
    <property type="entry name" value="ALPHA-FACTOR-TRANSPORTING ATPASE"/>
    <property type="match status" value="1"/>
</dbReference>
<keyword evidence="3" id="KW-0547">Nucleotide-binding</keyword>
<feature type="compositionally biased region" description="Low complexity" evidence="7">
    <location>
        <begin position="21"/>
        <end position="31"/>
    </location>
</feature>
<dbReference type="Gene3D" id="3.40.50.300">
    <property type="entry name" value="P-loop containing nucleotide triphosphate hydrolases"/>
    <property type="match status" value="2"/>
</dbReference>
<feature type="transmembrane region" description="Helical" evidence="8">
    <location>
        <begin position="51"/>
        <end position="72"/>
    </location>
</feature>
<evidence type="ECO:0000256" key="3">
    <source>
        <dbReference type="ARBA" id="ARBA00022741"/>
    </source>
</evidence>
<dbReference type="PROSITE" id="PS50929">
    <property type="entry name" value="ABC_TM1F"/>
    <property type="match status" value="2"/>
</dbReference>
<accession>A0A2K1QH71</accession>
<dbReference type="FunCoup" id="A0A2K1QH71">
    <property type="interactions" value="720"/>
</dbReference>
<evidence type="ECO:0000256" key="5">
    <source>
        <dbReference type="ARBA" id="ARBA00022989"/>
    </source>
</evidence>
<sequence>MQDVELADLTTRGSSQRGTDSPEGLSSSDDISSQASFKDILLFADRSHARILAIAITSAIVKGVASPAAALLTGKIFGALSTYRSGISEADALVTSIRRNVLYLLAVGAGSCVVHFIFFTSWVIFGEQQAKQARSRLFRALLNQEVSWFDRRKEGPSAMIPRLNAQIRDLQLAASQPLGAVVAITANACFSFGLAMFYSWKLTLVIMASIPIVIAFTIFTNRPVTLRGEMQQLKKTEALKAISNALNAIDIVKCANAQIFEREQYIEKIKEVACWFFKTVNINASQQGFVQFMASALFVQAFYYGGVLVRSGEKTPGDIVTTFLSALGVFTSLNSINSQMLVLELGRIAGRRMRKIVSKVDKTATDADVAAEQYVPRTLFDNLQGSIDFKNITFTYPTRNKYNILQDFNIILPLGSLSFIVGRSGSGKSTLGQLLTRLYEPVKGGITIAGFDISQFNKKHIRQLVQLVEQHSTLFDDTIRENIMLGKNPHEVIEHDALESRYESSIDFSLLRMFIHDQRNAGDTLVGRLGASLSGGQRQRIALARARVRDAPILVLDESTSALDHLNREMIMDALRYWRKGKTTIMITHDMELIKSDDYVYMMDNGALIGEGYKGDVHGVENPTFSSEASRTEQGSPLSTTLHHPHPSPFSPSDQGQWSVDTRHTVATESGENEGDKADRDVVDTYLHETPGDSQTRTVRFSSTYPQQTRFSVGANNMPWVMASLPPAGSTTSHSPSSLLPSAASRYASDLSLQPTNYRSIESAHTEVSPSYRWSIRAQAALSDAAVRAGESAKNQRIRRSGGFQQEIWETKMRRMTSTRLHKGVDVDEEGLHKTKPILTLTFPSILKTVWPNLNLKQRTALVLCFPLCGIHAASSPVTSLLTTRLIGTYTFGPESARSSLIYALAIIAVAFVDGFTQYLQQMMFEYIGQNWINALRTTAVGRILDQPKSFFAKDENSTGRIVETLDRHADDSRNVVGRFVPLYTIIALLCSISVLWAMATEYRITLVTLAFFPVIFGLTKAFGAISRKWEGKSNDAAEKVNIVFIETFTCIKTVKLLTAERRFEAKAASAYHSAYTVGRQRALWSGLFFGLSECSTIIAEATIFYYGAILASQGVPVSDITLVLLMLVMAFTQITMILGIIPQASLSRDAATRLLALARLPANNNEHEGQTRPKTIGDIEFRNVTFAYPSRPAPPALFDVSFTIPRGKYVAIVGASGSGKSTIASLLTRLWDLPAASSRTIVKADPPTSPPTSYTYASRQGSDFSSRDIFLSGRSISSHHTPTLRERIALVQQTTPLLSASVATNISYGLSGLLTTEMRAAAYAAGADFIDSLPEGFETLIGEGGLGLSGGQQQRVAIARALMRKPDVLVLDEPTSALDPESVKEIRKTLERLVRGGTTVVVITHEKAMMEGAEAVVVLDEGRVVEQGSWSRLMARQDGALKNTWVTGKRT</sequence>
<evidence type="ECO:0000256" key="6">
    <source>
        <dbReference type="ARBA" id="ARBA00023136"/>
    </source>
</evidence>
<keyword evidence="12" id="KW-1185">Reference proteome</keyword>
<comment type="subcellular location">
    <subcellularLocation>
        <location evidence="1">Membrane</location>
        <topology evidence="1">Multi-pass membrane protein</topology>
    </subcellularLocation>
</comment>
<dbReference type="InterPro" id="IPR003593">
    <property type="entry name" value="AAA+_ATPase"/>
</dbReference>
<feature type="transmembrane region" description="Helical" evidence="8">
    <location>
        <begin position="976"/>
        <end position="999"/>
    </location>
</feature>
<dbReference type="InParanoid" id="A0A2K1QH71"/>
<dbReference type="PANTHER" id="PTHR43394">
    <property type="entry name" value="ATP-DEPENDENT PERMEASE MDL1, MITOCHONDRIAL"/>
    <property type="match status" value="1"/>
</dbReference>
<dbReference type="STRING" id="2082308.A0A2K1QH71"/>
<feature type="transmembrane region" description="Helical" evidence="8">
    <location>
        <begin position="204"/>
        <end position="224"/>
    </location>
</feature>
<organism evidence="11 12">
    <name type="scientific">Sphaceloma murrayae</name>
    <dbReference type="NCBI Taxonomy" id="2082308"/>
    <lineage>
        <taxon>Eukaryota</taxon>
        <taxon>Fungi</taxon>
        <taxon>Dikarya</taxon>
        <taxon>Ascomycota</taxon>
        <taxon>Pezizomycotina</taxon>
        <taxon>Dothideomycetes</taxon>
        <taxon>Dothideomycetidae</taxon>
        <taxon>Myriangiales</taxon>
        <taxon>Elsinoaceae</taxon>
        <taxon>Sphaceloma</taxon>
    </lineage>
</organism>
<feature type="transmembrane region" description="Helical" evidence="8">
    <location>
        <begin position="901"/>
        <end position="920"/>
    </location>
</feature>
<evidence type="ECO:0000313" key="11">
    <source>
        <dbReference type="EMBL" id="PNS14271.1"/>
    </source>
</evidence>
<gene>
    <name evidence="11" type="ORF">CAC42_6784</name>
</gene>
<dbReference type="SUPFAM" id="SSF90123">
    <property type="entry name" value="ABC transporter transmembrane region"/>
    <property type="match status" value="2"/>
</dbReference>
<keyword evidence="2 8" id="KW-0812">Transmembrane</keyword>
<dbReference type="CDD" id="cd03228">
    <property type="entry name" value="ABCC_MRP_Like"/>
    <property type="match status" value="1"/>
</dbReference>
<dbReference type="InterPro" id="IPR039421">
    <property type="entry name" value="Type_1_exporter"/>
</dbReference>
<keyword evidence="6 8" id="KW-0472">Membrane</keyword>
<evidence type="ECO:0000256" key="2">
    <source>
        <dbReference type="ARBA" id="ARBA00022692"/>
    </source>
</evidence>
<feature type="region of interest" description="Disordered" evidence="7">
    <location>
        <begin position="1"/>
        <end position="31"/>
    </location>
</feature>
<reference evidence="11 12" key="1">
    <citation type="submission" date="2017-06" db="EMBL/GenBank/DDBJ databases">
        <title>Draft genome sequence of a variant of Elsinoe murrayae.</title>
        <authorList>
            <person name="Cheng Q."/>
        </authorList>
    </citation>
    <scope>NUCLEOTIDE SEQUENCE [LARGE SCALE GENOMIC DNA]</scope>
    <source>
        <strain evidence="11 12">CQ-2017a</strain>
    </source>
</reference>
<feature type="transmembrane region" description="Helical" evidence="8">
    <location>
        <begin position="1121"/>
        <end position="1142"/>
    </location>
</feature>
<dbReference type="Gene3D" id="1.20.1560.10">
    <property type="entry name" value="ABC transporter type 1, transmembrane domain"/>
    <property type="match status" value="2"/>
</dbReference>
<dbReference type="GO" id="GO:0005743">
    <property type="term" value="C:mitochondrial inner membrane"/>
    <property type="evidence" value="ECO:0007669"/>
    <property type="project" value="TreeGrafter"/>
</dbReference>